<dbReference type="Proteomes" id="UP001206595">
    <property type="component" value="Unassembled WGS sequence"/>
</dbReference>
<feature type="transmembrane region" description="Helical" evidence="7">
    <location>
        <begin position="61"/>
        <end position="86"/>
    </location>
</feature>
<dbReference type="CDD" id="cd17330">
    <property type="entry name" value="MFS_SLC46_TetA_like"/>
    <property type="match status" value="1"/>
</dbReference>
<keyword evidence="5 7" id="KW-0472">Membrane</keyword>
<feature type="domain" description="Major facilitator superfamily (MFS) profile" evidence="8">
    <location>
        <begin position="60"/>
        <end position="472"/>
    </location>
</feature>
<evidence type="ECO:0000313" key="9">
    <source>
        <dbReference type="EMBL" id="KAI8575535.1"/>
    </source>
</evidence>
<dbReference type="GO" id="GO:0022857">
    <property type="term" value="F:transmembrane transporter activity"/>
    <property type="evidence" value="ECO:0007669"/>
    <property type="project" value="InterPro"/>
</dbReference>
<evidence type="ECO:0000256" key="4">
    <source>
        <dbReference type="ARBA" id="ARBA00022989"/>
    </source>
</evidence>
<dbReference type="InterPro" id="IPR011701">
    <property type="entry name" value="MFS"/>
</dbReference>
<dbReference type="GO" id="GO:0016020">
    <property type="term" value="C:membrane"/>
    <property type="evidence" value="ECO:0007669"/>
    <property type="project" value="UniProtKB-SubCell"/>
</dbReference>
<name>A0AAD5H822_UMBRA</name>
<keyword evidence="10" id="KW-1185">Reference proteome</keyword>
<evidence type="ECO:0000256" key="3">
    <source>
        <dbReference type="ARBA" id="ARBA00022692"/>
    </source>
</evidence>
<sequence>MQHGTIRSIRRDHQRHSRQSSSVAGFLSHHASRTNSVMTEVTPLLDAAGEKYITPLPRLPMAILALAIFSEPVSSTILLPFIYFMVRDFHVTEDEKSIGFYAGTIASAYFLAQFLTSIPWGSLSDRYGRRPVLLIGLIGNTITMIMFGLSPNLAMAVLSRCLCGALNGNVGVSKSVLGEITDSTNQPMAFAMFGFCWGVGGIAGPVLGGLLANPATQFPDIFGGIPLLVKFPYFLPCFISAVISVVGLFMTFFYFEETNPNLRDDYSRPPSITESLLSIVDPKLTQTLSNMFGSYDAFPRRFSIAGNDQIAGVEIQPQESFYKQIMEEYGNNVATNSNSMAELVSGYGMVQPVMDLPEMVRTVTQSTMAGSNYPQEVEYHANYGEINPNNMDDAMRYCVMTETEQETIFSKAVPESEVAVFSLSLYLPLAAWAGHRPTWLSPWLLWVSSNYLLNSSYTPWLMPAYPQWLCIV</sequence>
<dbReference type="Pfam" id="PF07690">
    <property type="entry name" value="MFS_1"/>
    <property type="match status" value="1"/>
</dbReference>
<dbReference type="InterPro" id="IPR020846">
    <property type="entry name" value="MFS_dom"/>
</dbReference>
<keyword evidence="4 7" id="KW-1133">Transmembrane helix</keyword>
<organism evidence="9 10">
    <name type="scientific">Umbelopsis ramanniana AG</name>
    <dbReference type="NCBI Taxonomy" id="1314678"/>
    <lineage>
        <taxon>Eukaryota</taxon>
        <taxon>Fungi</taxon>
        <taxon>Fungi incertae sedis</taxon>
        <taxon>Mucoromycota</taxon>
        <taxon>Mucoromycotina</taxon>
        <taxon>Umbelopsidomycetes</taxon>
        <taxon>Umbelopsidales</taxon>
        <taxon>Umbelopsidaceae</taxon>
        <taxon>Umbelopsis</taxon>
    </lineage>
</organism>
<dbReference type="RefSeq" id="XP_051440539.1">
    <property type="nucleotide sequence ID" value="XM_051592312.1"/>
</dbReference>
<evidence type="ECO:0000259" key="8">
    <source>
        <dbReference type="PROSITE" id="PS50850"/>
    </source>
</evidence>
<dbReference type="PANTHER" id="PTHR23504:SF15">
    <property type="entry name" value="MAJOR FACILITATOR SUPERFAMILY (MFS) PROFILE DOMAIN-CONTAINING PROTEIN"/>
    <property type="match status" value="1"/>
</dbReference>
<feature type="compositionally biased region" description="Basic residues" evidence="6">
    <location>
        <begin position="8"/>
        <end position="18"/>
    </location>
</feature>
<dbReference type="EMBL" id="MU620978">
    <property type="protein sequence ID" value="KAI8575535.1"/>
    <property type="molecule type" value="Genomic_DNA"/>
</dbReference>
<protein>
    <recommendedName>
        <fullName evidence="8">Major facilitator superfamily (MFS) profile domain-containing protein</fullName>
    </recommendedName>
</protein>
<evidence type="ECO:0000256" key="2">
    <source>
        <dbReference type="ARBA" id="ARBA00022448"/>
    </source>
</evidence>
<feature type="transmembrane region" description="Helical" evidence="7">
    <location>
        <begin position="233"/>
        <end position="255"/>
    </location>
</feature>
<evidence type="ECO:0000256" key="7">
    <source>
        <dbReference type="SAM" id="Phobius"/>
    </source>
</evidence>
<feature type="transmembrane region" description="Helical" evidence="7">
    <location>
        <begin position="188"/>
        <end position="212"/>
    </location>
</feature>
<comment type="subcellular location">
    <subcellularLocation>
        <location evidence="1">Membrane</location>
        <topology evidence="1">Multi-pass membrane protein</topology>
    </subcellularLocation>
</comment>
<feature type="region of interest" description="Disordered" evidence="6">
    <location>
        <begin position="1"/>
        <end position="26"/>
    </location>
</feature>
<feature type="transmembrane region" description="Helical" evidence="7">
    <location>
        <begin position="98"/>
        <end position="120"/>
    </location>
</feature>
<accession>A0AAD5H822</accession>
<dbReference type="Gene3D" id="1.20.1250.20">
    <property type="entry name" value="MFS general substrate transporter like domains"/>
    <property type="match status" value="1"/>
</dbReference>
<keyword evidence="2" id="KW-0813">Transport</keyword>
<evidence type="ECO:0000256" key="6">
    <source>
        <dbReference type="SAM" id="MobiDB-lite"/>
    </source>
</evidence>
<dbReference type="PROSITE" id="PS50850">
    <property type="entry name" value="MFS"/>
    <property type="match status" value="1"/>
</dbReference>
<dbReference type="SUPFAM" id="SSF103473">
    <property type="entry name" value="MFS general substrate transporter"/>
    <property type="match status" value="1"/>
</dbReference>
<proteinExistence type="predicted"/>
<feature type="transmembrane region" description="Helical" evidence="7">
    <location>
        <begin position="132"/>
        <end position="150"/>
    </location>
</feature>
<dbReference type="AlphaFoldDB" id="A0AAD5H822"/>
<evidence type="ECO:0000313" key="10">
    <source>
        <dbReference type="Proteomes" id="UP001206595"/>
    </source>
</evidence>
<keyword evidence="3 7" id="KW-0812">Transmembrane</keyword>
<reference evidence="9" key="2">
    <citation type="journal article" date="2022" name="Proc. Natl. Acad. Sci. U.S.A.">
        <title>Diploid-dominant life cycles characterize the early evolution of Fungi.</title>
        <authorList>
            <person name="Amses K.R."/>
            <person name="Simmons D.R."/>
            <person name="Longcore J.E."/>
            <person name="Mondo S.J."/>
            <person name="Seto K."/>
            <person name="Jeronimo G.H."/>
            <person name="Bonds A.E."/>
            <person name="Quandt C.A."/>
            <person name="Davis W.J."/>
            <person name="Chang Y."/>
            <person name="Federici B.A."/>
            <person name="Kuo A."/>
            <person name="LaButti K."/>
            <person name="Pangilinan J."/>
            <person name="Andreopoulos W."/>
            <person name="Tritt A."/>
            <person name="Riley R."/>
            <person name="Hundley H."/>
            <person name="Johnson J."/>
            <person name="Lipzen A."/>
            <person name="Barry K."/>
            <person name="Lang B.F."/>
            <person name="Cuomo C.A."/>
            <person name="Buchler N.E."/>
            <person name="Grigoriev I.V."/>
            <person name="Spatafora J.W."/>
            <person name="Stajich J.E."/>
            <person name="James T.Y."/>
        </authorList>
    </citation>
    <scope>NUCLEOTIDE SEQUENCE</scope>
    <source>
        <strain evidence="9">AG</strain>
    </source>
</reference>
<evidence type="ECO:0000256" key="5">
    <source>
        <dbReference type="ARBA" id="ARBA00023136"/>
    </source>
</evidence>
<dbReference type="PANTHER" id="PTHR23504">
    <property type="entry name" value="MAJOR FACILITATOR SUPERFAMILY DOMAIN-CONTAINING PROTEIN 10"/>
    <property type="match status" value="1"/>
</dbReference>
<gene>
    <name evidence="9" type="ORF">K450DRAFT_261394</name>
</gene>
<dbReference type="InterPro" id="IPR036259">
    <property type="entry name" value="MFS_trans_sf"/>
</dbReference>
<reference evidence="9" key="1">
    <citation type="submission" date="2021-06" db="EMBL/GenBank/DDBJ databases">
        <authorList>
            <consortium name="DOE Joint Genome Institute"/>
            <person name="Mondo S.J."/>
            <person name="Amses K.R."/>
            <person name="Simmons D.R."/>
            <person name="Longcore J.E."/>
            <person name="Seto K."/>
            <person name="Alves G.H."/>
            <person name="Bonds A.E."/>
            <person name="Quandt C.A."/>
            <person name="Davis W.J."/>
            <person name="Chang Y."/>
            <person name="Letcher P.M."/>
            <person name="Powell M.J."/>
            <person name="Kuo A."/>
            <person name="Labutti K."/>
            <person name="Pangilinan J."/>
            <person name="Andreopoulos W."/>
            <person name="Tritt A."/>
            <person name="Riley R."/>
            <person name="Hundley H."/>
            <person name="Johnson J."/>
            <person name="Lipzen A."/>
            <person name="Barry K."/>
            <person name="Berbee M.L."/>
            <person name="Buchler N.E."/>
            <person name="Grigoriev I.V."/>
            <person name="Spatafora J.W."/>
            <person name="Stajich J.E."/>
            <person name="James T.Y."/>
        </authorList>
    </citation>
    <scope>NUCLEOTIDE SEQUENCE</scope>
    <source>
        <strain evidence="9">AG</strain>
    </source>
</reference>
<evidence type="ECO:0000256" key="1">
    <source>
        <dbReference type="ARBA" id="ARBA00004141"/>
    </source>
</evidence>
<comment type="caution">
    <text evidence="9">The sequence shown here is derived from an EMBL/GenBank/DDBJ whole genome shotgun (WGS) entry which is preliminary data.</text>
</comment>
<dbReference type="GeneID" id="75917655"/>